<protein>
    <submittedName>
        <fullName evidence="1">Uncharacterized protein</fullName>
    </submittedName>
</protein>
<gene>
    <name evidence="1" type="ORF">SMN809_LOCUS55731</name>
</gene>
<proteinExistence type="predicted"/>
<organism evidence="1 2">
    <name type="scientific">Rotaria magnacalcarata</name>
    <dbReference type="NCBI Taxonomy" id="392030"/>
    <lineage>
        <taxon>Eukaryota</taxon>
        <taxon>Metazoa</taxon>
        <taxon>Spiralia</taxon>
        <taxon>Gnathifera</taxon>
        <taxon>Rotifera</taxon>
        <taxon>Eurotatoria</taxon>
        <taxon>Bdelloidea</taxon>
        <taxon>Philodinida</taxon>
        <taxon>Philodinidae</taxon>
        <taxon>Rotaria</taxon>
    </lineage>
</organism>
<dbReference type="Proteomes" id="UP000676336">
    <property type="component" value="Unassembled WGS sequence"/>
</dbReference>
<accession>A0A8S3DK14</accession>
<sequence length="81" mass="8968">TLSNGKRYDLIKDISTTLPSSSTAFWMNSIPNGMRLQCCTIATTASASSNSEHHSMNIQKNPINALLHECRQQQSQLNPYA</sequence>
<comment type="caution">
    <text evidence="1">The sequence shown here is derived from an EMBL/GenBank/DDBJ whole genome shotgun (WGS) entry which is preliminary data.</text>
</comment>
<dbReference type="AlphaFoldDB" id="A0A8S3DK14"/>
<name>A0A8S3DK14_9BILA</name>
<feature type="non-terminal residue" evidence="1">
    <location>
        <position position="81"/>
    </location>
</feature>
<reference evidence="1" key="1">
    <citation type="submission" date="2021-02" db="EMBL/GenBank/DDBJ databases">
        <authorList>
            <person name="Nowell W R."/>
        </authorList>
    </citation>
    <scope>NUCLEOTIDE SEQUENCE</scope>
</reference>
<dbReference type="EMBL" id="CAJOBI010197614">
    <property type="protein sequence ID" value="CAF4981202.1"/>
    <property type="molecule type" value="Genomic_DNA"/>
</dbReference>
<feature type="non-terminal residue" evidence="1">
    <location>
        <position position="1"/>
    </location>
</feature>
<evidence type="ECO:0000313" key="1">
    <source>
        <dbReference type="EMBL" id="CAF4981202.1"/>
    </source>
</evidence>
<evidence type="ECO:0000313" key="2">
    <source>
        <dbReference type="Proteomes" id="UP000676336"/>
    </source>
</evidence>